<dbReference type="EMBL" id="KU695171">
    <property type="protein sequence ID" value="AMS24292.1"/>
    <property type="molecule type" value="mRNA"/>
</dbReference>
<proteinExistence type="evidence at transcript level"/>
<evidence type="ECO:0000313" key="3">
    <source>
        <dbReference type="EMBL" id="AMS24292.1"/>
    </source>
</evidence>
<evidence type="ECO:0000256" key="1">
    <source>
        <dbReference type="SAM" id="MobiDB-lite"/>
    </source>
</evidence>
<feature type="signal peptide" evidence="2">
    <location>
        <begin position="1"/>
        <end position="26"/>
    </location>
</feature>
<accession>A0A142KWH2</accession>
<reference evidence="3" key="2">
    <citation type="submission" date="2016-02" db="EMBL/GenBank/DDBJ databases">
        <authorList>
            <person name="Wen L."/>
            <person name="He K."/>
            <person name="Yang H."/>
        </authorList>
    </citation>
    <scope>NUCLEOTIDE SEQUENCE</scope>
    <source>
        <strain evidence="3">GA-05</strain>
    </source>
</reference>
<feature type="region of interest" description="Disordered" evidence="1">
    <location>
        <begin position="64"/>
        <end position="86"/>
    </location>
</feature>
<feature type="compositionally biased region" description="Polar residues" evidence="1">
    <location>
        <begin position="64"/>
        <end position="75"/>
    </location>
</feature>
<dbReference type="AlphaFoldDB" id="A0A142KWH2"/>
<evidence type="ECO:0000256" key="2">
    <source>
        <dbReference type="SAM" id="SignalP"/>
    </source>
</evidence>
<name>A0A142KWH2_PHAPC</name>
<protein>
    <submittedName>
        <fullName evidence="3">CSEP-21</fullName>
    </submittedName>
</protein>
<sequence length="131" mass="14468">MKHDQSYRALVFLLFALLNLLVSISSAPMGKITTEASKISTPVAELNKFEGMRDVKIVENNPRIETQGTASNHQTPVDFESSKTDDSIGPLLVNHQTSLSKTFTNKNSLIKQPSPGLKLDQLLDRITMSII</sequence>
<reference evidence="3" key="1">
    <citation type="journal article" date="2016" name="Front. Plant Sci.">
        <title>Identification of Phakopsora pachyrhizi Candidate Effectors with Virulence Activity in a Distantly Related Pathosystem.</title>
        <authorList>
            <person name="Kunjeti S.G."/>
            <person name="Iyer G."/>
            <person name="Johnson E."/>
            <person name="Li E."/>
            <person name="Broglie K.E."/>
            <person name="Rauscher G."/>
            <person name="Rairdan G.J."/>
        </authorList>
    </citation>
    <scope>NUCLEOTIDE SEQUENCE</scope>
    <source>
        <strain evidence="3">GA-05</strain>
    </source>
</reference>
<organism evidence="3">
    <name type="scientific">Phakopsora pachyrhizi</name>
    <name type="common">Asian soybean rust disease fungus</name>
    <dbReference type="NCBI Taxonomy" id="170000"/>
    <lineage>
        <taxon>Eukaryota</taxon>
        <taxon>Fungi</taxon>
        <taxon>Dikarya</taxon>
        <taxon>Basidiomycota</taxon>
        <taxon>Pucciniomycotina</taxon>
        <taxon>Pucciniomycetes</taxon>
        <taxon>Pucciniales</taxon>
        <taxon>Phakopsoraceae</taxon>
        <taxon>Phakopsora</taxon>
    </lineage>
</organism>
<feature type="non-terminal residue" evidence="3">
    <location>
        <position position="1"/>
    </location>
</feature>
<keyword evidence="2" id="KW-0732">Signal</keyword>
<feature type="chain" id="PRO_5007499025" evidence="2">
    <location>
        <begin position="27"/>
        <end position="131"/>
    </location>
</feature>